<dbReference type="Proteomes" id="UP000187209">
    <property type="component" value="Unassembled WGS sequence"/>
</dbReference>
<sequence>MSTSFKRRNNLKTTTLPPWSNDNILEDLLITKDPRETIEAIRQLLETGQKGPNLHLILATMPNRSVKLLIPETLIKFPHLPTLYLYTDEKGFVHSKADENCLSMFFKNVASEKNNEGIPKYVHIDENIHLCMDSKEALHWWVVSKAEMHMLQKYVVPCKKNLQKLRVYWKAKTGLRFLVVSSITTIQKIIPKPKKNSIISIGIYQHKIKDYAFAGRLLRASFDPTLPNRSLISIKKENPITEENIKEINQDLDKHFLVKFSDKYGTKLCEVPTFDEVKDIVMRVIQCINNNVNGNTMSSLSKNIEGDNQVISEIIIDFMLDKNSNWVFIQCKAFKMDYMPTKYNTLFPMKTLSENSLNHYEEFLSRPTNEPFLSIASLTSRLNCLGKKSAEMLKKQKYSSPEIIPKIYVSHFPELSFSLPSKQESLTKDVYTDIYSLQINRVADHYDRIRSLAKKNKIDTIRRKTAILTESIVTIAVNKILRRLEVVNDLKKVAEIGEGFFPQFFAKVLEEEKNMEFFFKFQQSFDWKLTMRQYRMMHNIIVDECKKVGLFNGSEFQALTRALEKLEAFIFKYHYTND</sequence>
<evidence type="ECO:0000313" key="2">
    <source>
        <dbReference type="Proteomes" id="UP000187209"/>
    </source>
</evidence>
<accession>A0A1R2D2F8</accession>
<name>A0A1R2D2F8_9CILI</name>
<dbReference type="AlphaFoldDB" id="A0A1R2D2F8"/>
<dbReference type="EMBL" id="MPUH01000012">
    <property type="protein sequence ID" value="OMJ95457.1"/>
    <property type="molecule type" value="Genomic_DNA"/>
</dbReference>
<proteinExistence type="predicted"/>
<evidence type="ECO:0000313" key="1">
    <source>
        <dbReference type="EMBL" id="OMJ95457.1"/>
    </source>
</evidence>
<comment type="caution">
    <text evidence="1">The sequence shown here is derived from an EMBL/GenBank/DDBJ whole genome shotgun (WGS) entry which is preliminary data.</text>
</comment>
<reference evidence="1 2" key="1">
    <citation type="submission" date="2016-11" db="EMBL/GenBank/DDBJ databases">
        <title>The macronuclear genome of Stentor coeruleus: a giant cell with tiny introns.</title>
        <authorList>
            <person name="Slabodnick M."/>
            <person name="Ruby J.G."/>
            <person name="Reiff S.B."/>
            <person name="Swart E.C."/>
            <person name="Gosai S."/>
            <person name="Prabakaran S."/>
            <person name="Witkowska E."/>
            <person name="Larue G.E."/>
            <person name="Fisher S."/>
            <person name="Freeman R.M."/>
            <person name="Gunawardena J."/>
            <person name="Chu W."/>
            <person name="Stover N.A."/>
            <person name="Gregory B.D."/>
            <person name="Nowacki M."/>
            <person name="Derisi J."/>
            <person name="Roy S.W."/>
            <person name="Marshall W.F."/>
            <person name="Sood P."/>
        </authorList>
    </citation>
    <scope>NUCLEOTIDE SEQUENCE [LARGE SCALE GENOMIC DNA]</scope>
    <source>
        <strain evidence="1">WM001</strain>
    </source>
</reference>
<keyword evidence="2" id="KW-1185">Reference proteome</keyword>
<dbReference type="OrthoDB" id="10604155at2759"/>
<organism evidence="1 2">
    <name type="scientific">Stentor coeruleus</name>
    <dbReference type="NCBI Taxonomy" id="5963"/>
    <lineage>
        <taxon>Eukaryota</taxon>
        <taxon>Sar</taxon>
        <taxon>Alveolata</taxon>
        <taxon>Ciliophora</taxon>
        <taxon>Postciliodesmatophora</taxon>
        <taxon>Heterotrichea</taxon>
        <taxon>Heterotrichida</taxon>
        <taxon>Stentoridae</taxon>
        <taxon>Stentor</taxon>
    </lineage>
</organism>
<protein>
    <submittedName>
        <fullName evidence="1">Uncharacterized protein</fullName>
    </submittedName>
</protein>
<gene>
    <name evidence="1" type="ORF">SteCoe_1225</name>
</gene>